<dbReference type="GeneID" id="107412824"/>
<dbReference type="InterPro" id="IPR000209">
    <property type="entry name" value="Peptidase_S8/S53_dom"/>
</dbReference>
<feature type="domain" description="Peptidase S8/S53" evidence="10">
    <location>
        <begin position="183"/>
        <end position="645"/>
    </location>
</feature>
<evidence type="ECO:0000256" key="6">
    <source>
        <dbReference type="ARBA" id="ARBA00022801"/>
    </source>
</evidence>
<accession>A0ABM3IET6</accession>
<evidence type="ECO:0000256" key="3">
    <source>
        <dbReference type="ARBA" id="ARBA00022525"/>
    </source>
</evidence>
<feature type="compositionally biased region" description="Polar residues" evidence="9">
    <location>
        <begin position="246"/>
        <end position="258"/>
    </location>
</feature>
<dbReference type="InterPro" id="IPR036852">
    <property type="entry name" value="Peptidase_S8/S53_dom_sf"/>
</dbReference>
<reference evidence="15" key="1">
    <citation type="submission" date="2025-08" db="UniProtKB">
        <authorList>
            <consortium name="RefSeq"/>
        </authorList>
    </citation>
    <scope>IDENTIFICATION</scope>
    <source>
        <tissue evidence="15">Seedling</tissue>
    </source>
</reference>
<dbReference type="InterPro" id="IPR022398">
    <property type="entry name" value="Peptidase_S8_His-AS"/>
</dbReference>
<dbReference type="PROSITE" id="PS00138">
    <property type="entry name" value="SUBTILASE_SER"/>
    <property type="match status" value="1"/>
</dbReference>
<name>A0ABM3IET6_ZIZJJ</name>
<dbReference type="InterPro" id="IPR037045">
    <property type="entry name" value="S8pro/Inhibitor_I9_sf"/>
</dbReference>
<feature type="domain" description="PA" evidence="11">
    <location>
        <begin position="423"/>
        <end position="494"/>
    </location>
</feature>
<dbReference type="InterPro" id="IPR045051">
    <property type="entry name" value="SBT"/>
</dbReference>
<dbReference type="Gene3D" id="3.40.50.200">
    <property type="entry name" value="Peptidase S8/S53 domain"/>
    <property type="match status" value="1"/>
</dbReference>
<dbReference type="CDD" id="cd04852">
    <property type="entry name" value="Peptidases_S8_3"/>
    <property type="match status" value="1"/>
</dbReference>
<dbReference type="Gene3D" id="3.50.30.30">
    <property type="match status" value="1"/>
</dbReference>
<dbReference type="Gene3D" id="2.60.40.2310">
    <property type="match status" value="1"/>
</dbReference>
<feature type="active site" description="Charge relay system" evidence="8">
    <location>
        <position position="601"/>
    </location>
</feature>
<dbReference type="Pfam" id="PF17766">
    <property type="entry name" value="fn3_6"/>
    <property type="match status" value="1"/>
</dbReference>
<dbReference type="InterPro" id="IPR003137">
    <property type="entry name" value="PA_domain"/>
</dbReference>
<keyword evidence="7 8" id="KW-0720">Serine protease</keyword>
<evidence type="ECO:0000259" key="11">
    <source>
        <dbReference type="Pfam" id="PF02225"/>
    </source>
</evidence>
<gene>
    <name evidence="15" type="primary">LOC107412824</name>
</gene>
<feature type="active site" description="Charge relay system" evidence="8">
    <location>
        <position position="264"/>
    </location>
</feature>
<feature type="domain" description="Inhibitor I9" evidence="12">
    <location>
        <begin position="70"/>
        <end position="157"/>
    </location>
</feature>
<keyword evidence="4 8" id="KW-0645">Protease</keyword>
<evidence type="ECO:0000256" key="7">
    <source>
        <dbReference type="ARBA" id="ARBA00022825"/>
    </source>
</evidence>
<dbReference type="Pfam" id="PF02225">
    <property type="entry name" value="PA"/>
    <property type="match status" value="1"/>
</dbReference>
<evidence type="ECO:0000259" key="10">
    <source>
        <dbReference type="Pfam" id="PF00082"/>
    </source>
</evidence>
<dbReference type="CDD" id="cd02120">
    <property type="entry name" value="PA_subtilisin_like"/>
    <property type="match status" value="1"/>
</dbReference>
<proteinExistence type="inferred from homology"/>
<dbReference type="Pfam" id="PF00082">
    <property type="entry name" value="Peptidase_S8"/>
    <property type="match status" value="1"/>
</dbReference>
<organism evidence="14 15">
    <name type="scientific">Ziziphus jujuba</name>
    <name type="common">Chinese jujube</name>
    <name type="synonym">Ziziphus sativa</name>
    <dbReference type="NCBI Taxonomy" id="326968"/>
    <lineage>
        <taxon>Eukaryota</taxon>
        <taxon>Viridiplantae</taxon>
        <taxon>Streptophyta</taxon>
        <taxon>Embryophyta</taxon>
        <taxon>Tracheophyta</taxon>
        <taxon>Spermatophyta</taxon>
        <taxon>Magnoliopsida</taxon>
        <taxon>eudicotyledons</taxon>
        <taxon>Gunneridae</taxon>
        <taxon>Pentapetalae</taxon>
        <taxon>rosids</taxon>
        <taxon>fabids</taxon>
        <taxon>Rosales</taxon>
        <taxon>Rhamnaceae</taxon>
        <taxon>Paliureae</taxon>
        <taxon>Ziziphus</taxon>
    </lineage>
</organism>
<dbReference type="InterPro" id="IPR015500">
    <property type="entry name" value="Peptidase_S8_subtilisin-rel"/>
</dbReference>
<evidence type="ECO:0000313" key="14">
    <source>
        <dbReference type="Proteomes" id="UP001652623"/>
    </source>
</evidence>
<dbReference type="SUPFAM" id="SSF52743">
    <property type="entry name" value="Subtilisin-like"/>
    <property type="match status" value="1"/>
</dbReference>
<evidence type="ECO:0000313" key="15">
    <source>
        <dbReference type="RefSeq" id="XP_048326893.2"/>
    </source>
</evidence>
<dbReference type="Proteomes" id="UP001652623">
    <property type="component" value="Chromosome 8"/>
</dbReference>
<evidence type="ECO:0000256" key="5">
    <source>
        <dbReference type="ARBA" id="ARBA00022729"/>
    </source>
</evidence>
<dbReference type="PROSITE" id="PS00137">
    <property type="entry name" value="SUBTILASE_HIS"/>
    <property type="match status" value="1"/>
</dbReference>
<sequence length="816" mass="88085">MEEGLTYAFLICNPIIPQEKYRVQTSSQTPHFQSSMTPFLVLVLLFVSLPWHWHLISANTPLPNQIPKHYVVYMGAASSSSVNGDGEEDAQQVAELAYSQMLSSIIPSKESERISVIHNYNHAFRGFSAMLTDYEASVLSGHSEVVSIFADKMLQLHTTRSWDFVEGRAGRLANQKFLDNLSSDVIIGVVDTGIWPESPSFNDEGLGEVPSRWKGVCMAAKDFKKSNCNRKLIGARYYETPLTPKANQSRLSKSSGSPRDSVGHGTHVASTAGGARVANASYFGLARGTARGGLPSTRIASYKACASEGCSGATILKAIDDAVKDGVDIISISIGLTSLDESDYLDDPIAIGAFHAEEKGVLVVCSAGNDGPDPHTVGNTAPWIFTVAASSIDRHFQSSVLLGNGKTYKGFAINFSELSRKKTYPLVFAQDVAANFTPGSEARNCYPGSLDPKKVAGKIVVCAGDDPTVSRRVKKLVVEDAKAKGVIVISEVLNGVPFDSGVFAFTQVNNDAGSQILEYINSTKKPTATILPTVEVPRYRPAPVVAYFSSRGPSRLTENILKPDIMAPGVSILAAMIPKNEPGSVPFGKKPSQFALKSGTSMACPHVSGAAAFIKALRPRWTSSIIRSALMTTASTFNNLGKPFTNSSDYIANPHEVGVGEINPFKALNPGLVFETSTTNYLQFLCFNGYTEKTIKALSSIKFNCPKSSVEEFISNINYPSISISQLNRHEHARVIKRTVTNVGAANSTYIANVQSPPGLVVKVFPEKIIFTKGLKKASFQVSFDGKKAQKGYNFGSVTWSGERYSVRVVFGVNVE</sequence>
<dbReference type="RefSeq" id="XP_048326893.2">
    <property type="nucleotide sequence ID" value="XM_048470936.2"/>
</dbReference>
<keyword evidence="3" id="KW-0964">Secreted</keyword>
<dbReference type="PRINTS" id="PR00723">
    <property type="entry name" value="SUBTILISIN"/>
</dbReference>
<evidence type="ECO:0000259" key="13">
    <source>
        <dbReference type="Pfam" id="PF17766"/>
    </source>
</evidence>
<keyword evidence="6 8" id="KW-0378">Hydrolase</keyword>
<feature type="domain" description="Subtilisin-like protease fibronectin type-III" evidence="13">
    <location>
        <begin position="716"/>
        <end position="809"/>
    </location>
</feature>
<dbReference type="InterPro" id="IPR023828">
    <property type="entry name" value="Peptidase_S8_Ser-AS"/>
</dbReference>
<keyword evidence="14" id="KW-1185">Reference proteome</keyword>
<dbReference type="InterPro" id="IPR010259">
    <property type="entry name" value="S8pro/Inhibitor_I9"/>
</dbReference>
<dbReference type="InterPro" id="IPR034197">
    <property type="entry name" value="Peptidases_S8_3"/>
</dbReference>
<dbReference type="Gene3D" id="3.30.70.80">
    <property type="entry name" value="Peptidase S8 propeptide/proteinase inhibitor I9"/>
    <property type="match status" value="1"/>
</dbReference>
<dbReference type="GO" id="GO:0006508">
    <property type="term" value="P:proteolysis"/>
    <property type="evidence" value="ECO:0007669"/>
    <property type="project" value="UniProtKB-KW"/>
</dbReference>
<dbReference type="PROSITE" id="PS51892">
    <property type="entry name" value="SUBTILASE"/>
    <property type="match status" value="1"/>
</dbReference>
<dbReference type="Pfam" id="PF05922">
    <property type="entry name" value="Inhibitor_I9"/>
    <property type="match status" value="1"/>
</dbReference>
<evidence type="ECO:0000256" key="9">
    <source>
        <dbReference type="SAM" id="MobiDB-lite"/>
    </source>
</evidence>
<keyword evidence="5" id="KW-0732">Signal</keyword>
<dbReference type="PANTHER" id="PTHR10795">
    <property type="entry name" value="PROPROTEIN CONVERTASE SUBTILISIN/KEXIN"/>
    <property type="match status" value="1"/>
</dbReference>
<feature type="region of interest" description="Disordered" evidence="9">
    <location>
        <begin position="246"/>
        <end position="268"/>
    </location>
</feature>
<feature type="active site" description="Charge relay system" evidence="8">
    <location>
        <position position="191"/>
    </location>
</feature>
<evidence type="ECO:0000256" key="1">
    <source>
        <dbReference type="ARBA" id="ARBA00004613"/>
    </source>
</evidence>
<comment type="similarity">
    <text evidence="2 8">Belongs to the peptidase S8 family.</text>
</comment>
<evidence type="ECO:0000256" key="2">
    <source>
        <dbReference type="ARBA" id="ARBA00011073"/>
    </source>
</evidence>
<comment type="subcellular location">
    <subcellularLocation>
        <location evidence="1">Secreted</location>
    </subcellularLocation>
</comment>
<evidence type="ECO:0000256" key="8">
    <source>
        <dbReference type="PROSITE-ProRule" id="PRU01240"/>
    </source>
</evidence>
<dbReference type="InterPro" id="IPR041469">
    <property type="entry name" value="Subtilisin-like_FN3"/>
</dbReference>
<evidence type="ECO:0000259" key="12">
    <source>
        <dbReference type="Pfam" id="PF05922"/>
    </source>
</evidence>
<dbReference type="GO" id="GO:0008233">
    <property type="term" value="F:peptidase activity"/>
    <property type="evidence" value="ECO:0007669"/>
    <property type="project" value="UniProtKB-KW"/>
</dbReference>
<protein>
    <submittedName>
        <fullName evidence="15">CO(2)-response secreted protease</fullName>
    </submittedName>
</protein>
<evidence type="ECO:0000256" key="4">
    <source>
        <dbReference type="ARBA" id="ARBA00022670"/>
    </source>
</evidence>